<organism evidence="1">
    <name type="scientific">Oikopleura dioica</name>
    <name type="common">Tunicate</name>
    <dbReference type="NCBI Taxonomy" id="34765"/>
    <lineage>
        <taxon>Eukaryota</taxon>
        <taxon>Metazoa</taxon>
        <taxon>Chordata</taxon>
        <taxon>Tunicata</taxon>
        <taxon>Appendicularia</taxon>
        <taxon>Copelata</taxon>
        <taxon>Oikopleuridae</taxon>
        <taxon>Oikopleura</taxon>
    </lineage>
</organism>
<dbReference type="Proteomes" id="UP000011014">
    <property type="component" value="Unassembled WGS sequence"/>
</dbReference>
<dbReference type="Proteomes" id="UP000001307">
    <property type="component" value="Unassembled WGS sequence"/>
</dbReference>
<keyword evidence="3" id="KW-1185">Reference proteome</keyword>
<dbReference type="EMBL" id="FN654280">
    <property type="protein sequence ID" value="CBY30649.1"/>
    <property type="molecule type" value="Genomic_DNA"/>
</dbReference>
<evidence type="ECO:0000313" key="1">
    <source>
        <dbReference type="EMBL" id="CBY23617.1"/>
    </source>
</evidence>
<reference evidence="1" key="1">
    <citation type="journal article" date="2010" name="Science">
        <title>Plasticity of animal genome architecture unmasked by rapid evolution of a pelagic tunicate.</title>
        <authorList>
            <person name="Denoeud F."/>
            <person name="Henriet S."/>
            <person name="Mungpakdee S."/>
            <person name="Aury J.M."/>
            <person name="Da Silva C."/>
            <person name="Brinkmann H."/>
            <person name="Mikhaleva J."/>
            <person name="Olsen L.C."/>
            <person name="Jubin C."/>
            <person name="Canestro C."/>
            <person name="Bouquet J.M."/>
            <person name="Danks G."/>
            <person name="Poulain J."/>
            <person name="Campsteijn C."/>
            <person name="Adamski M."/>
            <person name="Cross I."/>
            <person name="Yadetie F."/>
            <person name="Muffato M."/>
            <person name="Louis A."/>
            <person name="Butcher S."/>
            <person name="Tsagkogeorga G."/>
            <person name="Konrad A."/>
            <person name="Singh S."/>
            <person name="Jensen M.F."/>
            <person name="Cong E.H."/>
            <person name="Eikeseth-Otteraa H."/>
            <person name="Noel B."/>
            <person name="Anthouard V."/>
            <person name="Porcel B.M."/>
            <person name="Kachouri-Lafond R."/>
            <person name="Nishino A."/>
            <person name="Ugolini M."/>
            <person name="Chourrout P."/>
            <person name="Nishida H."/>
            <person name="Aasland R."/>
            <person name="Huzurbazar S."/>
            <person name="Westhof E."/>
            <person name="Delsuc F."/>
            <person name="Lehrach H."/>
            <person name="Reinhardt R."/>
            <person name="Weissenbach J."/>
            <person name="Roy S.W."/>
            <person name="Artiguenave F."/>
            <person name="Postlethwait J.H."/>
            <person name="Manak J.R."/>
            <person name="Thompson E.M."/>
            <person name="Jaillon O."/>
            <person name="Du Pasquier L."/>
            <person name="Boudinot P."/>
            <person name="Liberles D.A."/>
            <person name="Volff J.N."/>
            <person name="Philippe H."/>
            <person name="Lenhard B."/>
            <person name="Roest Crollius H."/>
            <person name="Wincker P."/>
            <person name="Chourrout D."/>
        </authorList>
    </citation>
    <scope>NUCLEOTIDE SEQUENCE [LARGE SCALE GENOMIC DNA]</scope>
</reference>
<dbReference type="InParanoid" id="E4X1D7"/>
<name>E4X1D7_OIKDI</name>
<protein>
    <submittedName>
        <fullName evidence="1">Uncharacterized protein</fullName>
    </submittedName>
</protein>
<evidence type="ECO:0000313" key="3">
    <source>
        <dbReference type="Proteomes" id="UP000001307"/>
    </source>
</evidence>
<dbReference type="AlphaFoldDB" id="E4X1D7"/>
<dbReference type="EMBL" id="FN653021">
    <property type="protein sequence ID" value="CBY23617.1"/>
    <property type="molecule type" value="Genomic_DNA"/>
</dbReference>
<dbReference type="OrthoDB" id="10029851at2759"/>
<sequence>MFVDPIYAELVASEGEKESVIQLFLDIIDRIVENGYTMPDYDGIPTKWGHWDPYSVNQDMDRYSERGLNSLQILTYLSAAEVLVKKYGMTAKNDYMAHFDYLYNGENYKRNLGNVKLQATSEDNYSDDEQQFLAYYLFYFTVLRDSHLSSLDDETIAVFKDSLYKTWKHVSYSENSVMAGVALAMLGDELSEADKDFTKKILVKDLVRMPISQVTWDFDATPGTTRKDMYLDPNIDRWGDVGSHVTLPIPKDEQAYLQWNADPFMFTGSGGNREYPGTLYLLPYWLARYQNILST</sequence>
<proteinExistence type="predicted"/>
<evidence type="ECO:0000313" key="2">
    <source>
        <dbReference type="EMBL" id="CBY30649.1"/>
    </source>
</evidence>
<accession>E4X1D7</accession>
<gene>
    <name evidence="1" type="ORF">GSOID_T00016071001</name>
    <name evidence="2" type="ORF">GSOID_T00018529001</name>
</gene>